<dbReference type="InterPro" id="IPR011990">
    <property type="entry name" value="TPR-like_helical_dom_sf"/>
</dbReference>
<dbReference type="STRING" id="1678841.TBC1_11285"/>
<gene>
    <name evidence="1" type="ORF">TBC1_11285</name>
</gene>
<dbReference type="AlphaFoldDB" id="A0A0S7BP68"/>
<keyword evidence="2" id="KW-1185">Reference proteome</keyword>
<dbReference type="SUPFAM" id="SSF48452">
    <property type="entry name" value="TPR-like"/>
    <property type="match status" value="1"/>
</dbReference>
<dbReference type="EMBL" id="DF968182">
    <property type="protein sequence ID" value="GAP42156.1"/>
    <property type="molecule type" value="Genomic_DNA"/>
</dbReference>
<protein>
    <recommendedName>
        <fullName evidence="3">Protein containing tetratricopeptide repeat</fullName>
    </recommendedName>
</protein>
<evidence type="ECO:0008006" key="3">
    <source>
        <dbReference type="Google" id="ProtNLM"/>
    </source>
</evidence>
<evidence type="ECO:0000313" key="2">
    <source>
        <dbReference type="Proteomes" id="UP000053091"/>
    </source>
</evidence>
<dbReference type="Proteomes" id="UP000053091">
    <property type="component" value="Unassembled WGS sequence"/>
</dbReference>
<name>A0A0S7BP68_9BACT</name>
<dbReference type="OrthoDB" id="819143at2"/>
<organism evidence="1">
    <name type="scientific">Lentimicrobium saccharophilum</name>
    <dbReference type="NCBI Taxonomy" id="1678841"/>
    <lineage>
        <taxon>Bacteria</taxon>
        <taxon>Pseudomonadati</taxon>
        <taxon>Bacteroidota</taxon>
        <taxon>Bacteroidia</taxon>
        <taxon>Bacteroidales</taxon>
        <taxon>Lentimicrobiaceae</taxon>
        <taxon>Lentimicrobium</taxon>
    </lineage>
</organism>
<dbReference type="RefSeq" id="WP_062037421.1">
    <property type="nucleotide sequence ID" value="NZ_DF968182.1"/>
</dbReference>
<sequence length="441" mass="49969">MRLRLLAFILLLFTFTGEISAREPFTIDYEALTYRLYTEQKWDSLLITGEQAIGEGWDYFYIRLRTGIAAFELQRYARAARHLEKARDFNNFDELTISLLIKSYLYSGQPDKARRFQKSLPSGNSNQAVNRLFNPMIYVEAGPAFSDHSSRFDQHRQQGNGLYTEAYLNKNAFYSLAGALIPAGSSLMINAAVSAMNFNKTRTVEITGFDSLSGNYSVRQLEAYLAPSFIIGRKIRISPAFRLSDVRYSNPLRSDDSIVARMIGPPRNTKYDDIAYGGEISYLSPVWEASAGLWSLHADQLRTTQASLGCIVRPYGNLNLYSSTTITLNQNDYSQSLIFSQMVGGKILPALWGEALFTAGNLTGSAENNLQVFYNAFDKTKNRFAARLIYIHNDYLRFSLRAQLFLREGTELFFPEPATGKIYYYNYQTLSITGGLTWNLP</sequence>
<evidence type="ECO:0000313" key="1">
    <source>
        <dbReference type="EMBL" id="GAP42156.1"/>
    </source>
</evidence>
<reference evidence="1" key="1">
    <citation type="journal article" date="2015" name="Genome Announc.">
        <title>Draft Genome Sequence of Bacteroidales Strain TBC1, a Novel Isolate from a Methanogenic Wastewater Treatment System.</title>
        <authorList>
            <person name="Tourlousse D.M."/>
            <person name="Matsuura N."/>
            <person name="Sun L."/>
            <person name="Toyonaga M."/>
            <person name="Kuroda K."/>
            <person name="Ohashi A."/>
            <person name="Cruz R."/>
            <person name="Yamaguchi T."/>
            <person name="Sekiguchi Y."/>
        </authorList>
    </citation>
    <scope>NUCLEOTIDE SEQUENCE [LARGE SCALE GENOMIC DNA]</scope>
    <source>
        <strain evidence="1">TBC1</strain>
    </source>
</reference>
<proteinExistence type="predicted"/>
<accession>A0A0S7BP68</accession>